<dbReference type="AlphaFoldDB" id="A0A2G5UQ37"/>
<comment type="caution">
    <text evidence="1">The sequence shown here is derived from an EMBL/GenBank/DDBJ whole genome shotgun (WGS) entry which is preliminary data.</text>
</comment>
<gene>
    <name evidence="1" type="primary">Cnig_chr_III.g8874</name>
    <name evidence="1" type="ORF">B9Z55_008874</name>
</gene>
<name>A0A2G5UQ37_9PELO</name>
<keyword evidence="2" id="KW-1185">Reference proteome</keyword>
<proteinExistence type="predicted"/>
<protein>
    <submittedName>
        <fullName evidence="1">Uncharacterized protein</fullName>
    </submittedName>
</protein>
<accession>A0A2G5UQ37</accession>
<evidence type="ECO:0000313" key="2">
    <source>
        <dbReference type="Proteomes" id="UP000230233"/>
    </source>
</evidence>
<dbReference type="OrthoDB" id="5851052at2759"/>
<dbReference type="Proteomes" id="UP000230233">
    <property type="component" value="Chromosome III"/>
</dbReference>
<dbReference type="EMBL" id="PDUG01000003">
    <property type="protein sequence ID" value="PIC41471.1"/>
    <property type="molecule type" value="Genomic_DNA"/>
</dbReference>
<sequence>MANVEYIVDKFLLLLKMSKIQHKDTQYPHVVLYFFFVMESEIKTVPLQPKEAVIFDFVGGSNDTRNELVKRMIFWLPIHLGDLAGTCHVPEPEMIGEAKYAKNLLNRGTDPENIALIAPYIGQCDLLKKLMDEHIEATGNGIWHNRQYGWPRI</sequence>
<evidence type="ECO:0000313" key="1">
    <source>
        <dbReference type="EMBL" id="PIC41471.1"/>
    </source>
</evidence>
<reference evidence="2" key="1">
    <citation type="submission" date="2017-10" db="EMBL/GenBank/DDBJ databases">
        <title>Rapid genome shrinkage in a self-fertile nematode reveals novel sperm competition proteins.</title>
        <authorList>
            <person name="Yin D."/>
            <person name="Schwarz E.M."/>
            <person name="Thomas C.G."/>
            <person name="Felde R.L."/>
            <person name="Korf I.F."/>
            <person name="Cutter A.D."/>
            <person name="Schartner C.M."/>
            <person name="Ralston E.J."/>
            <person name="Meyer B.J."/>
            <person name="Haag E.S."/>
        </authorList>
    </citation>
    <scope>NUCLEOTIDE SEQUENCE [LARGE SCALE GENOMIC DNA]</scope>
    <source>
        <strain evidence="2">JU1422</strain>
    </source>
</reference>
<organism evidence="1 2">
    <name type="scientific">Caenorhabditis nigoni</name>
    <dbReference type="NCBI Taxonomy" id="1611254"/>
    <lineage>
        <taxon>Eukaryota</taxon>
        <taxon>Metazoa</taxon>
        <taxon>Ecdysozoa</taxon>
        <taxon>Nematoda</taxon>
        <taxon>Chromadorea</taxon>
        <taxon>Rhabditida</taxon>
        <taxon>Rhabditina</taxon>
        <taxon>Rhabditomorpha</taxon>
        <taxon>Rhabditoidea</taxon>
        <taxon>Rhabditidae</taxon>
        <taxon>Peloderinae</taxon>
        <taxon>Caenorhabditis</taxon>
    </lineage>
</organism>